<gene>
    <name evidence="1" type="ORF">INF37_12090</name>
</gene>
<sequence length="125" mass="12913">MWLSQKRPERWESPAQVGVVTLEGDPAAVYQSGERRDLPVFAPGGYCWRPALGAEVLVLKTGAQGEGACVAGTRITANVAPGEVRIQSEGGASITLGADGTIRLEGDVLVNGVPLPGTGGGEIWS</sequence>
<evidence type="ECO:0000313" key="1">
    <source>
        <dbReference type="EMBL" id="MBE5056726.1"/>
    </source>
</evidence>
<comment type="caution">
    <text evidence="1">The sequence shown here is derived from an EMBL/GenBank/DDBJ whole genome shotgun (WGS) entry which is preliminary data.</text>
</comment>
<accession>A0ABR9RDI5</accession>
<proteinExistence type="predicted"/>
<dbReference type="EMBL" id="JADCKF010000011">
    <property type="protein sequence ID" value="MBE5056726.1"/>
    <property type="molecule type" value="Genomic_DNA"/>
</dbReference>
<organism evidence="1 2">
    <name type="scientific">Pseudoflavonifractor gallinarum</name>
    <dbReference type="NCBI Taxonomy" id="2779352"/>
    <lineage>
        <taxon>Bacteria</taxon>
        <taxon>Bacillati</taxon>
        <taxon>Bacillota</taxon>
        <taxon>Clostridia</taxon>
        <taxon>Eubacteriales</taxon>
        <taxon>Oscillospiraceae</taxon>
        <taxon>Pseudoflavonifractor</taxon>
    </lineage>
</organism>
<reference evidence="1 2" key="1">
    <citation type="submission" date="2020-10" db="EMBL/GenBank/DDBJ databases">
        <title>ChiBAC.</title>
        <authorList>
            <person name="Zenner C."/>
            <person name="Hitch T.C.A."/>
            <person name="Clavel T."/>
        </authorList>
    </citation>
    <scope>NUCLEOTIDE SEQUENCE [LARGE SCALE GENOMIC DNA]</scope>
    <source>
        <strain evidence="1 2">DSM 107456</strain>
    </source>
</reference>
<keyword evidence="2" id="KW-1185">Reference proteome</keyword>
<dbReference type="Proteomes" id="UP000806211">
    <property type="component" value="Unassembled WGS sequence"/>
</dbReference>
<protein>
    <recommendedName>
        <fullName evidence="3">Baseplate assembly protein</fullName>
    </recommendedName>
</protein>
<evidence type="ECO:0000313" key="2">
    <source>
        <dbReference type="Proteomes" id="UP000806211"/>
    </source>
</evidence>
<name>A0ABR9RDI5_9FIRM</name>
<evidence type="ECO:0008006" key="3">
    <source>
        <dbReference type="Google" id="ProtNLM"/>
    </source>
</evidence>